<evidence type="ECO:0000256" key="1">
    <source>
        <dbReference type="SAM" id="MobiDB-lite"/>
    </source>
</evidence>
<gene>
    <name evidence="2" type="ORF">D5H75_38205</name>
</gene>
<protein>
    <submittedName>
        <fullName evidence="2">Uncharacterized protein</fullName>
    </submittedName>
</protein>
<dbReference type="EMBL" id="QZEY01000027">
    <property type="protein sequence ID" value="RJL21052.1"/>
    <property type="molecule type" value="Genomic_DNA"/>
</dbReference>
<keyword evidence="3" id="KW-1185">Reference proteome</keyword>
<dbReference type="RefSeq" id="WP_119931513.1">
    <property type="nucleotide sequence ID" value="NZ_QZEY01000027.1"/>
</dbReference>
<reference evidence="2 3" key="1">
    <citation type="submission" date="2018-09" db="EMBL/GenBank/DDBJ databases">
        <title>YIM 75507 draft genome.</title>
        <authorList>
            <person name="Tang S."/>
            <person name="Feng Y."/>
        </authorList>
    </citation>
    <scope>NUCLEOTIDE SEQUENCE [LARGE SCALE GENOMIC DNA]</scope>
    <source>
        <strain evidence="2 3">YIM 75507</strain>
    </source>
</reference>
<feature type="region of interest" description="Disordered" evidence="1">
    <location>
        <begin position="1"/>
        <end position="20"/>
    </location>
</feature>
<evidence type="ECO:0000313" key="3">
    <source>
        <dbReference type="Proteomes" id="UP000265768"/>
    </source>
</evidence>
<organism evidence="2 3">
    <name type="scientific">Bailinhaonella thermotolerans</name>
    <dbReference type="NCBI Taxonomy" id="1070861"/>
    <lineage>
        <taxon>Bacteria</taxon>
        <taxon>Bacillati</taxon>
        <taxon>Actinomycetota</taxon>
        <taxon>Actinomycetes</taxon>
        <taxon>Streptosporangiales</taxon>
        <taxon>Streptosporangiaceae</taxon>
        <taxon>Bailinhaonella</taxon>
    </lineage>
</organism>
<evidence type="ECO:0000313" key="2">
    <source>
        <dbReference type="EMBL" id="RJL21052.1"/>
    </source>
</evidence>
<proteinExistence type="predicted"/>
<accession>A0A3A4A1C0</accession>
<sequence>MPRHADRKQHTREYATRNGLTYQRAEAQLRARRADPEHDRVRRYVLSGEVAAILAGEGLRGVAQVEPADAWLARRTPRYECDVCHREGDARIEDTTLGLVMAAYDPDISPVTGMISSRRQHAACGGCWVHWAYNVEIPQGPTFLSLPAIAEPDLAAELSVEVHPILLPDGEGEQQPALMTTVQVTKDAGAGAAAWLSQLELMLREAGFGTLDDPGEAEGWSVRVVEHYPASYTAQWVAVRATPARDGVAPDHVYLGAWSPSWEWLAAVGRSRHILLIVGPVSVAGEVPDPPDPGNVEALWELDEEGALLAAQVPFELDDMSDRVPRPERPE</sequence>
<name>A0A3A4A1C0_9ACTN</name>
<comment type="caution">
    <text evidence="2">The sequence shown here is derived from an EMBL/GenBank/DDBJ whole genome shotgun (WGS) entry which is preliminary data.</text>
</comment>
<feature type="compositionally biased region" description="Basic residues" evidence="1">
    <location>
        <begin position="1"/>
        <end position="10"/>
    </location>
</feature>
<dbReference type="OrthoDB" id="5181126at2"/>
<dbReference type="AlphaFoldDB" id="A0A3A4A1C0"/>
<dbReference type="Proteomes" id="UP000265768">
    <property type="component" value="Unassembled WGS sequence"/>
</dbReference>